<evidence type="ECO:0000313" key="2">
    <source>
        <dbReference type="EMBL" id="KAK6745544.1"/>
    </source>
</evidence>
<sequence>MQKQENVGDSKVIVVDVDGMPVSQNDDAQFMMMPDAILPDDVSLKKKSKIVATDDLRGHSVTPTNKGKVEDTPKTANLDTTNRSIASESTVKPESITCQSTKTQRDYVNAESAKGPPTQDSKNKTCGRSSGSQGKTSENVKNKQSSKDEKKGGEMEAEKTKSDSIKTALDISTIPREEARKYSFLHKDGVSVYDDGELSNIDLYATTQTQLKGANSAPDMKKLEAYFAVPPQPLLNTAQSAEEMTEKSGKVEVRKRTTKTPNVAVAFRQRMSKKIKERRARSKKRDTSAEDKTSTNMKKKNRKETTGVATNFLQKLLRRKDSMNVMSVNEKKDKSIKSTRQT</sequence>
<organism evidence="2 3">
    <name type="scientific">Necator americanus</name>
    <name type="common">Human hookworm</name>
    <dbReference type="NCBI Taxonomy" id="51031"/>
    <lineage>
        <taxon>Eukaryota</taxon>
        <taxon>Metazoa</taxon>
        <taxon>Ecdysozoa</taxon>
        <taxon>Nematoda</taxon>
        <taxon>Chromadorea</taxon>
        <taxon>Rhabditida</taxon>
        <taxon>Rhabditina</taxon>
        <taxon>Rhabditomorpha</taxon>
        <taxon>Strongyloidea</taxon>
        <taxon>Ancylostomatidae</taxon>
        <taxon>Bunostominae</taxon>
        <taxon>Necator</taxon>
    </lineage>
</organism>
<name>A0ABR1D4W1_NECAM</name>
<feature type="compositionally biased region" description="Polar residues" evidence="1">
    <location>
        <begin position="74"/>
        <end position="102"/>
    </location>
</feature>
<evidence type="ECO:0000313" key="3">
    <source>
        <dbReference type="Proteomes" id="UP001303046"/>
    </source>
</evidence>
<dbReference type="Proteomes" id="UP001303046">
    <property type="component" value="Unassembled WGS sequence"/>
</dbReference>
<feature type="compositionally biased region" description="Polar residues" evidence="1">
    <location>
        <begin position="118"/>
        <end position="137"/>
    </location>
</feature>
<accession>A0ABR1D4W1</accession>
<dbReference type="EMBL" id="JAVFWL010000003">
    <property type="protein sequence ID" value="KAK6745544.1"/>
    <property type="molecule type" value="Genomic_DNA"/>
</dbReference>
<feature type="compositionally biased region" description="Basic and acidic residues" evidence="1">
    <location>
        <begin position="138"/>
        <end position="164"/>
    </location>
</feature>
<evidence type="ECO:0000256" key="1">
    <source>
        <dbReference type="SAM" id="MobiDB-lite"/>
    </source>
</evidence>
<feature type="region of interest" description="Disordered" evidence="1">
    <location>
        <begin position="53"/>
        <end position="166"/>
    </location>
</feature>
<proteinExistence type="predicted"/>
<reference evidence="2 3" key="1">
    <citation type="submission" date="2023-08" db="EMBL/GenBank/DDBJ databases">
        <title>A Necator americanus chromosomal reference genome.</title>
        <authorList>
            <person name="Ilik V."/>
            <person name="Petrzelkova K.J."/>
            <person name="Pardy F."/>
            <person name="Fuh T."/>
            <person name="Niatou-Singa F.S."/>
            <person name="Gouil Q."/>
            <person name="Baker L."/>
            <person name="Ritchie M.E."/>
            <person name="Jex A.R."/>
            <person name="Gazzola D."/>
            <person name="Li H."/>
            <person name="Toshio Fujiwara R."/>
            <person name="Zhan B."/>
            <person name="Aroian R.V."/>
            <person name="Pafco B."/>
            <person name="Schwarz E.M."/>
        </authorList>
    </citation>
    <scope>NUCLEOTIDE SEQUENCE [LARGE SCALE GENOMIC DNA]</scope>
    <source>
        <strain evidence="2 3">Aroian</strain>
        <tissue evidence="2">Whole animal</tissue>
    </source>
</reference>
<feature type="region of interest" description="Disordered" evidence="1">
    <location>
        <begin position="270"/>
        <end position="342"/>
    </location>
</feature>
<comment type="caution">
    <text evidence="2">The sequence shown here is derived from an EMBL/GenBank/DDBJ whole genome shotgun (WGS) entry which is preliminary data.</text>
</comment>
<gene>
    <name evidence="2" type="primary">Necator_chrIII.g12721</name>
    <name evidence="2" type="ORF">RB195_011954</name>
</gene>
<feature type="compositionally biased region" description="Basic residues" evidence="1">
    <location>
        <begin position="270"/>
        <end position="284"/>
    </location>
</feature>
<protein>
    <submittedName>
        <fullName evidence="2">Uncharacterized protein</fullName>
    </submittedName>
</protein>
<keyword evidence="3" id="KW-1185">Reference proteome</keyword>